<feature type="transmembrane region" description="Helical" evidence="7">
    <location>
        <begin position="351"/>
        <end position="371"/>
    </location>
</feature>
<reference evidence="8 9" key="1">
    <citation type="submission" date="2018-07" db="EMBL/GenBank/DDBJ databases">
        <title>Genomic Encyclopedia of Type Strains, Phase IV (KMG-IV): sequencing the most valuable type-strain genomes for metagenomic binning, comparative biology and taxonomic classification.</title>
        <authorList>
            <person name="Goeker M."/>
        </authorList>
    </citation>
    <scope>NUCLEOTIDE SEQUENCE [LARGE SCALE GENOMIC DNA]</scope>
    <source>
        <strain evidence="8 9">DSM 16500</strain>
    </source>
</reference>
<dbReference type="GO" id="GO:0005886">
    <property type="term" value="C:plasma membrane"/>
    <property type="evidence" value="ECO:0007669"/>
    <property type="project" value="TreeGrafter"/>
</dbReference>
<keyword evidence="4 7" id="KW-0812">Transmembrane</keyword>
<dbReference type="PANTHER" id="PTHR42865">
    <property type="entry name" value="PROTON/GLUTAMATE-ASPARTATE SYMPORTER"/>
    <property type="match status" value="1"/>
</dbReference>
<name>A0A370GJ56_9COXI</name>
<dbReference type="InterPro" id="IPR036458">
    <property type="entry name" value="Na:dicarbo_symporter_sf"/>
</dbReference>
<gene>
    <name evidence="8" type="ORF">C8D86_11088</name>
</gene>
<feature type="transmembrane region" description="Helical" evidence="7">
    <location>
        <begin position="210"/>
        <end position="235"/>
    </location>
</feature>
<dbReference type="RefSeq" id="WP_114834373.1">
    <property type="nucleotide sequence ID" value="NZ_LR699115.1"/>
</dbReference>
<dbReference type="AlphaFoldDB" id="A0A370GJ56"/>
<evidence type="ECO:0000256" key="6">
    <source>
        <dbReference type="ARBA" id="ARBA00023136"/>
    </source>
</evidence>
<evidence type="ECO:0000256" key="4">
    <source>
        <dbReference type="ARBA" id="ARBA00022692"/>
    </source>
</evidence>
<dbReference type="PRINTS" id="PR00173">
    <property type="entry name" value="EDTRNSPORT"/>
</dbReference>
<dbReference type="InterPro" id="IPR001991">
    <property type="entry name" value="Na-dicarboxylate_symporter"/>
</dbReference>
<evidence type="ECO:0000313" key="8">
    <source>
        <dbReference type="EMBL" id="RDI43818.1"/>
    </source>
</evidence>
<evidence type="ECO:0000256" key="7">
    <source>
        <dbReference type="SAM" id="Phobius"/>
    </source>
</evidence>
<comment type="subcellular location">
    <subcellularLocation>
        <location evidence="1">Membrane</location>
        <topology evidence="1">Multi-pass membrane protein</topology>
    </subcellularLocation>
</comment>
<dbReference type="OrthoDB" id="7778689at2"/>
<evidence type="ECO:0000313" key="9">
    <source>
        <dbReference type="Proteomes" id="UP000254720"/>
    </source>
</evidence>
<feature type="transmembrane region" description="Helical" evidence="7">
    <location>
        <begin position="6"/>
        <end position="21"/>
    </location>
</feature>
<comment type="similarity">
    <text evidence="2">Belongs to the dicarboxylate/amino acid:cation symporter (DAACS) (TC 2.A.23) family.</text>
</comment>
<evidence type="ECO:0000256" key="3">
    <source>
        <dbReference type="ARBA" id="ARBA00022448"/>
    </source>
</evidence>
<keyword evidence="5 7" id="KW-1133">Transmembrane helix</keyword>
<evidence type="ECO:0000256" key="5">
    <source>
        <dbReference type="ARBA" id="ARBA00022989"/>
    </source>
</evidence>
<dbReference type="Gene3D" id="1.10.3860.10">
    <property type="entry name" value="Sodium:dicarboxylate symporter"/>
    <property type="match status" value="1"/>
</dbReference>
<feature type="transmembrane region" description="Helical" evidence="7">
    <location>
        <begin position="321"/>
        <end position="344"/>
    </location>
</feature>
<evidence type="ECO:0008006" key="10">
    <source>
        <dbReference type="Google" id="ProtNLM"/>
    </source>
</evidence>
<keyword evidence="3" id="KW-0813">Transport</keyword>
<dbReference type="EMBL" id="QQAX01000010">
    <property type="protein sequence ID" value="RDI43818.1"/>
    <property type="molecule type" value="Genomic_DNA"/>
</dbReference>
<dbReference type="SUPFAM" id="SSF118215">
    <property type="entry name" value="Proton glutamate symport protein"/>
    <property type="match status" value="1"/>
</dbReference>
<feature type="transmembrane region" description="Helical" evidence="7">
    <location>
        <begin position="105"/>
        <end position="129"/>
    </location>
</feature>
<dbReference type="Pfam" id="PF00375">
    <property type="entry name" value="SDF"/>
    <property type="match status" value="1"/>
</dbReference>
<proteinExistence type="inferred from homology"/>
<feature type="transmembrane region" description="Helical" evidence="7">
    <location>
        <begin position="28"/>
        <end position="49"/>
    </location>
</feature>
<protein>
    <recommendedName>
        <fullName evidence="10">Na+/H+-dicarboxylate symporter</fullName>
    </recommendedName>
</protein>
<organism evidence="8 9">
    <name type="scientific">Aquicella lusitana</name>
    <dbReference type="NCBI Taxonomy" id="254246"/>
    <lineage>
        <taxon>Bacteria</taxon>
        <taxon>Pseudomonadati</taxon>
        <taxon>Pseudomonadota</taxon>
        <taxon>Gammaproteobacteria</taxon>
        <taxon>Legionellales</taxon>
        <taxon>Coxiellaceae</taxon>
        <taxon>Aquicella</taxon>
    </lineage>
</organism>
<feature type="transmembrane region" description="Helical" evidence="7">
    <location>
        <begin position="241"/>
        <end position="269"/>
    </location>
</feature>
<feature type="transmembrane region" description="Helical" evidence="7">
    <location>
        <begin position="69"/>
        <end position="93"/>
    </location>
</feature>
<dbReference type="Proteomes" id="UP000254720">
    <property type="component" value="Unassembled WGS sequence"/>
</dbReference>
<evidence type="ECO:0000256" key="2">
    <source>
        <dbReference type="ARBA" id="ARBA00006148"/>
    </source>
</evidence>
<keyword evidence="6 7" id="KW-0472">Membrane</keyword>
<evidence type="ECO:0000256" key="1">
    <source>
        <dbReference type="ARBA" id="ARBA00004141"/>
    </source>
</evidence>
<keyword evidence="9" id="KW-1185">Reference proteome</keyword>
<feature type="transmembrane region" description="Helical" evidence="7">
    <location>
        <begin position="172"/>
        <end position="189"/>
    </location>
</feature>
<dbReference type="PANTHER" id="PTHR42865:SF5">
    <property type="entry name" value="L-CYSTINE TRANSPORTER TCYP"/>
    <property type="match status" value="1"/>
</dbReference>
<accession>A0A370GJ56</accession>
<comment type="caution">
    <text evidence="8">The sequence shown here is derived from an EMBL/GenBank/DDBJ whole genome shotgun (WGS) entry which is preliminary data.</text>
</comment>
<dbReference type="GO" id="GO:0015184">
    <property type="term" value="F:L-cystine transmembrane transporter activity"/>
    <property type="evidence" value="ECO:0007669"/>
    <property type="project" value="TreeGrafter"/>
</dbReference>
<dbReference type="GO" id="GO:0015293">
    <property type="term" value="F:symporter activity"/>
    <property type="evidence" value="ECO:0007669"/>
    <property type="project" value="InterPro"/>
</dbReference>
<sequence>MITALFDLVILILSIGLLYALKQQKIQLSLRILLSLGLGVIYGLCLKLLPENGMRMGIESTLHFMGYGYLALLKMLVIPLILTSIIHAILNLGTGNGTVIKKMSFFACGMLLGMTAVASLIGIIIGKLFAVGQGMSLPEIAELPKHNYTGLVDTLLSMLPSNPVAVMAKENTIAVVLFAVLLGLSARMLDKADHDKMETFSQLIASLFAIVKKLAVLVLGLTPYGIFALLSLLLLNQGSGLLTGIINFIAAMYTAMIIVFIMHSVILIFAGYHPWEYLKKASTALFVAFTTRSSFGTLPVTEETLRDKFKTSQVTATFVPSIGATIGMNACAGVFPAMLVVMTLTIMHQPLTWDLVLMIMFINAVASLGISGIPGTAYIAATVTLTSLNLPYAIVALVQGVDPIVDMGRTAVNVNGAITTALVVDRISVPDRQNEFIEITSIEDSPA</sequence>